<reference evidence="1 2" key="1">
    <citation type="journal article" date="2007" name="PLoS Genet.">
        <title>Patterns and implications of gene gain and loss in the evolution of Prochlorococcus.</title>
        <authorList>
            <person name="Kettler G.C."/>
            <person name="Martiny A.C."/>
            <person name="Huang K."/>
            <person name="Zucker J."/>
            <person name="Coleman M.L."/>
            <person name="Rodrigue S."/>
            <person name="Chen F."/>
            <person name="Lapidus A."/>
            <person name="Ferriera S."/>
            <person name="Johnson J."/>
            <person name="Steglich C."/>
            <person name="Church G.M."/>
            <person name="Richardson P."/>
            <person name="Chisholm S.W."/>
        </authorList>
    </citation>
    <scope>NUCLEOTIDE SEQUENCE [LARGE SCALE GENOMIC DNA]</scope>
    <source>
        <strain evidence="1 2">NATL2A</strain>
    </source>
</reference>
<gene>
    <name evidence="1" type="ordered locus">PMN2A_2026</name>
</gene>
<accession>A7MDM0</accession>
<sequence>MTNTNFDIWSMLFFLPLLILITGCGTNIGGGTALPSNFKWTPPNEADLYTCEITGEHALHWCENGYPDLCNC</sequence>
<evidence type="ECO:0000313" key="1">
    <source>
        <dbReference type="EMBL" id="ABU23958.1"/>
    </source>
</evidence>
<dbReference type="Proteomes" id="UP000002535">
    <property type="component" value="Chromosome"/>
</dbReference>
<organism evidence="1 2">
    <name type="scientific">Prochlorococcus marinus (strain NATL2A)</name>
    <dbReference type="NCBI Taxonomy" id="59920"/>
    <lineage>
        <taxon>Bacteria</taxon>
        <taxon>Bacillati</taxon>
        <taxon>Cyanobacteriota</taxon>
        <taxon>Cyanophyceae</taxon>
        <taxon>Synechococcales</taxon>
        <taxon>Prochlorococcaceae</taxon>
        <taxon>Prochlorococcus</taxon>
    </lineage>
</organism>
<name>A7MDM0_PROMT</name>
<dbReference type="KEGG" id="pmn:PMN2A_2026"/>
<dbReference type="AlphaFoldDB" id="A7MDM0"/>
<evidence type="ECO:0000313" key="2">
    <source>
        <dbReference type="Proteomes" id="UP000002535"/>
    </source>
</evidence>
<dbReference type="STRING" id="59920.PMN2A_2026"/>
<dbReference type="HOGENOM" id="CLU_201896_0_0_3"/>
<dbReference type="EMBL" id="CP000095">
    <property type="protein sequence ID" value="ABU23958.1"/>
    <property type="molecule type" value="Genomic_DNA"/>
</dbReference>
<dbReference type="RefSeq" id="WP_011295078.1">
    <property type="nucleotide sequence ID" value="NC_007335.2"/>
</dbReference>
<protein>
    <submittedName>
        <fullName evidence="1">Uncharacterized protein</fullName>
    </submittedName>
</protein>
<keyword evidence="2" id="KW-1185">Reference proteome</keyword>
<proteinExistence type="predicted"/>